<reference evidence="1" key="1">
    <citation type="submission" date="2023-07" db="EMBL/GenBank/DDBJ databases">
        <title>Black Yeasts Isolated from many extreme environments.</title>
        <authorList>
            <person name="Coleine C."/>
            <person name="Stajich J.E."/>
            <person name="Selbmann L."/>
        </authorList>
    </citation>
    <scope>NUCLEOTIDE SEQUENCE</scope>
    <source>
        <strain evidence="1">CCFEE 5714</strain>
    </source>
</reference>
<dbReference type="Proteomes" id="UP001281147">
    <property type="component" value="Unassembled WGS sequence"/>
</dbReference>
<evidence type="ECO:0000313" key="1">
    <source>
        <dbReference type="EMBL" id="KAK3724795.1"/>
    </source>
</evidence>
<organism evidence="1 2">
    <name type="scientific">Vermiconidia calcicola</name>
    <dbReference type="NCBI Taxonomy" id="1690605"/>
    <lineage>
        <taxon>Eukaryota</taxon>
        <taxon>Fungi</taxon>
        <taxon>Dikarya</taxon>
        <taxon>Ascomycota</taxon>
        <taxon>Pezizomycotina</taxon>
        <taxon>Dothideomycetes</taxon>
        <taxon>Dothideomycetidae</taxon>
        <taxon>Mycosphaerellales</taxon>
        <taxon>Extremaceae</taxon>
        <taxon>Vermiconidia</taxon>
    </lineage>
</organism>
<sequence>MASRKAHLRRQSKIPTKPTANKVHKRKSTRQTIATPMPAPTSRLLNLAVELRNQIYGYLVEKDTRTARVLPKSKGFVDGSGHHPLLAVCRQTRVEFGAIQSNISAKRATHFIADVVDFDFGALKAFINRIPKATEMDHAQIFTIHLTITARWSSQPDFSSLMRWFNHLKLKVRTGTQILPNDIEYTIRRVDDKTPMEVALKNMCDEPGEWLEPILVAFQKWFESNVDHDGVAVEAPHRLEAVEAVEASLEAYIDELDAQQEVYSEQVEEGYGSGVEGYMYVGLAWVAMNRKFGNVTCNVVETLM</sequence>
<keyword evidence="2" id="KW-1185">Reference proteome</keyword>
<proteinExistence type="predicted"/>
<comment type="caution">
    <text evidence="1">The sequence shown here is derived from an EMBL/GenBank/DDBJ whole genome shotgun (WGS) entry which is preliminary data.</text>
</comment>
<dbReference type="EMBL" id="JAUTXU010000004">
    <property type="protein sequence ID" value="KAK3724795.1"/>
    <property type="molecule type" value="Genomic_DNA"/>
</dbReference>
<gene>
    <name evidence="1" type="ORF">LTR37_000843</name>
</gene>
<accession>A0ACC3NYS3</accession>
<name>A0ACC3NYS3_9PEZI</name>
<protein>
    <submittedName>
        <fullName evidence="1">Uncharacterized protein</fullName>
    </submittedName>
</protein>
<evidence type="ECO:0000313" key="2">
    <source>
        <dbReference type="Proteomes" id="UP001281147"/>
    </source>
</evidence>